<dbReference type="OrthoDB" id="2406807at2759"/>
<dbReference type="SUPFAM" id="SSF56112">
    <property type="entry name" value="Protein kinase-like (PK-like)"/>
    <property type="match status" value="1"/>
</dbReference>
<gene>
    <name evidence="1" type="ORF">C2G38_2034024</name>
</gene>
<dbReference type="Proteomes" id="UP000266673">
    <property type="component" value="Unassembled WGS sequence"/>
</dbReference>
<dbReference type="Gene3D" id="1.10.510.10">
    <property type="entry name" value="Transferase(Phosphotransferase) domain 1"/>
    <property type="match status" value="1"/>
</dbReference>
<dbReference type="InterPro" id="IPR011009">
    <property type="entry name" value="Kinase-like_dom_sf"/>
</dbReference>
<dbReference type="EMBL" id="QKWP01000336">
    <property type="protein sequence ID" value="RIB21887.1"/>
    <property type="molecule type" value="Genomic_DNA"/>
</dbReference>
<evidence type="ECO:0000313" key="1">
    <source>
        <dbReference type="EMBL" id="RIB21887.1"/>
    </source>
</evidence>
<accession>A0A397VKM8</accession>
<keyword evidence="2" id="KW-1185">Reference proteome</keyword>
<dbReference type="AlphaFoldDB" id="A0A397VKM8"/>
<organism evidence="1 2">
    <name type="scientific">Gigaspora rosea</name>
    <dbReference type="NCBI Taxonomy" id="44941"/>
    <lineage>
        <taxon>Eukaryota</taxon>
        <taxon>Fungi</taxon>
        <taxon>Fungi incertae sedis</taxon>
        <taxon>Mucoromycota</taxon>
        <taxon>Glomeromycotina</taxon>
        <taxon>Glomeromycetes</taxon>
        <taxon>Diversisporales</taxon>
        <taxon>Gigasporaceae</taxon>
        <taxon>Gigaspora</taxon>
    </lineage>
</organism>
<reference evidence="1 2" key="1">
    <citation type="submission" date="2018-06" db="EMBL/GenBank/DDBJ databases">
        <title>Comparative genomics reveals the genomic features of Rhizophagus irregularis, R. cerebriforme, R. diaphanum and Gigaspora rosea, and their symbiotic lifestyle signature.</title>
        <authorList>
            <person name="Morin E."/>
            <person name="San Clemente H."/>
            <person name="Chen E.C.H."/>
            <person name="De La Providencia I."/>
            <person name="Hainaut M."/>
            <person name="Kuo A."/>
            <person name="Kohler A."/>
            <person name="Murat C."/>
            <person name="Tang N."/>
            <person name="Roy S."/>
            <person name="Loubradou J."/>
            <person name="Henrissat B."/>
            <person name="Grigoriev I.V."/>
            <person name="Corradi N."/>
            <person name="Roux C."/>
            <person name="Martin F.M."/>
        </authorList>
    </citation>
    <scope>NUCLEOTIDE SEQUENCE [LARGE SCALE GENOMIC DNA]</scope>
    <source>
        <strain evidence="1 2">DAOM 194757</strain>
    </source>
</reference>
<comment type="caution">
    <text evidence="1">The sequence shown here is derived from an EMBL/GenBank/DDBJ whole genome shotgun (WGS) entry which is preliminary data.</text>
</comment>
<evidence type="ECO:0000313" key="2">
    <source>
        <dbReference type="Proteomes" id="UP000266673"/>
    </source>
</evidence>
<protein>
    <recommendedName>
        <fullName evidence="3">Serine-threonine/tyrosine-protein kinase catalytic domain-containing protein</fullName>
    </recommendedName>
</protein>
<proteinExistence type="predicted"/>
<dbReference type="STRING" id="44941.A0A397VKM8"/>
<evidence type="ECO:0008006" key="3">
    <source>
        <dbReference type="Google" id="ProtNLM"/>
    </source>
</evidence>
<sequence length="163" mass="19039">MWEISSGRIVSSEYERYDSNLVIEILKGLRPKVIQGIPLCYQNLLKRCWNNDPLKRPSAIEIYETIKSWKNDVNVLSEFLKSDNAIEIKDYTSNNNIDGSEIYCSKFIDRISEQLIIDKQQSNECIILDDIEQLFIDKQQNNEHINSDNCFIIDELIDEVTSE</sequence>
<name>A0A397VKM8_9GLOM</name>